<gene>
    <name evidence="1" type="ORF">HMPREF7215_1208</name>
</gene>
<dbReference type="EMBL" id="ADFP01000086">
    <property type="protein sequence ID" value="EFB90296.1"/>
    <property type="molecule type" value="Genomic_DNA"/>
</dbReference>
<evidence type="ECO:0000313" key="2">
    <source>
        <dbReference type="Proteomes" id="UP000006462"/>
    </source>
</evidence>
<keyword evidence="2" id="KW-1185">Reference proteome</keyword>
<accession>A0ABM9ZTX3</accession>
<proteinExistence type="predicted"/>
<organism evidence="1 2">
    <name type="scientific">Pyramidobacter piscolens W5455</name>
    <dbReference type="NCBI Taxonomy" id="352165"/>
    <lineage>
        <taxon>Bacteria</taxon>
        <taxon>Thermotogati</taxon>
        <taxon>Synergistota</taxon>
        <taxon>Synergistia</taxon>
        <taxon>Synergistales</taxon>
        <taxon>Dethiosulfovibrionaceae</taxon>
        <taxon>Pyramidobacter</taxon>
    </lineage>
</organism>
<dbReference type="Proteomes" id="UP000006462">
    <property type="component" value="Unassembled WGS sequence"/>
</dbReference>
<sequence>MIKGVNIVCRALRGGPVAQDYLDRCAVCVTLPRRVLVFGLVIEK</sequence>
<protein>
    <submittedName>
        <fullName evidence="1">Uncharacterized protein</fullName>
    </submittedName>
</protein>
<evidence type="ECO:0000313" key="1">
    <source>
        <dbReference type="EMBL" id="EFB90296.1"/>
    </source>
</evidence>
<comment type="caution">
    <text evidence="1">The sequence shown here is derived from an EMBL/GenBank/DDBJ whole genome shotgun (WGS) entry which is preliminary data.</text>
</comment>
<reference evidence="1 2" key="1">
    <citation type="submission" date="2009-12" db="EMBL/GenBank/DDBJ databases">
        <authorList>
            <person name="Shrivastava S."/>
            <person name="Madupu R."/>
            <person name="Durkin A.S."/>
            <person name="Torralba M."/>
            <person name="Methe B."/>
            <person name="Sutton G.G."/>
            <person name="Strausberg R.L."/>
            <person name="Nelson K.E."/>
        </authorList>
    </citation>
    <scope>NUCLEOTIDE SEQUENCE [LARGE SCALE GENOMIC DNA]</scope>
    <source>
        <strain evidence="1 2">W5455</strain>
    </source>
</reference>
<name>A0ABM9ZTX3_9BACT</name>